<dbReference type="GO" id="GO:0009236">
    <property type="term" value="P:cobalamin biosynthetic process"/>
    <property type="evidence" value="ECO:0007669"/>
    <property type="project" value="UniProtKB-KW"/>
</dbReference>
<name>A0A917A5F5_9RHOB</name>
<dbReference type="InterPro" id="IPR003723">
    <property type="entry name" value="Precorrin-6x_reduct"/>
</dbReference>
<dbReference type="PANTHER" id="PTHR36925:SF1">
    <property type="entry name" value="COBALT-PRECORRIN-6A REDUCTASE"/>
    <property type="match status" value="1"/>
</dbReference>
<comment type="pathway">
    <text evidence="1">Cofactor biosynthesis; adenosylcobalamin biosynthesis.</text>
</comment>
<dbReference type="NCBIfam" id="NF005968">
    <property type="entry name" value="PRK08057.1-2"/>
    <property type="match status" value="1"/>
</dbReference>
<dbReference type="GO" id="GO:0016994">
    <property type="term" value="F:precorrin-6A reductase activity"/>
    <property type="evidence" value="ECO:0007669"/>
    <property type="project" value="InterPro"/>
</dbReference>
<protein>
    <submittedName>
        <fullName evidence="4">Precorrin-6A reductase</fullName>
    </submittedName>
</protein>
<proteinExistence type="predicted"/>
<accession>A0A917A5F5</accession>
<sequence>MTLLLLSGTGEAHALARALAAQGTPVLASLAGALRSGADYPVPLRTGGFGGAEGFIAALAGHGITAVLDATHPFATRITIRTARLCRERGLPYARLSRPAWQAGPGDRWHTAVTAEEAAALVPDGATVLLATGIGTLDRYAGLAGRTRVHCRRIDPDDRPFPFAGGSWLTGRGPFDLASETALFRRLGITWIVTKNAGGQGARPKLDAARALGLDVAMIARPPDPEGCTVLRTVPEALDWVAAR</sequence>
<evidence type="ECO:0000256" key="1">
    <source>
        <dbReference type="ARBA" id="ARBA00004953"/>
    </source>
</evidence>
<keyword evidence="5" id="KW-1185">Reference proteome</keyword>
<dbReference type="EMBL" id="BMFJ01000001">
    <property type="protein sequence ID" value="GGE28733.1"/>
    <property type="molecule type" value="Genomic_DNA"/>
</dbReference>
<keyword evidence="2" id="KW-0169">Cobalamin biosynthesis</keyword>
<dbReference type="Pfam" id="PF02571">
    <property type="entry name" value="CbiJ"/>
    <property type="match status" value="1"/>
</dbReference>
<evidence type="ECO:0000313" key="5">
    <source>
        <dbReference type="Proteomes" id="UP000612855"/>
    </source>
</evidence>
<organism evidence="4 5">
    <name type="scientific">Primorskyibacter flagellatus</name>
    <dbReference type="NCBI Taxonomy" id="1387277"/>
    <lineage>
        <taxon>Bacteria</taxon>
        <taxon>Pseudomonadati</taxon>
        <taxon>Pseudomonadota</taxon>
        <taxon>Alphaproteobacteria</taxon>
        <taxon>Rhodobacterales</taxon>
        <taxon>Roseobacteraceae</taxon>
        <taxon>Primorskyibacter</taxon>
    </lineage>
</organism>
<dbReference type="AlphaFoldDB" id="A0A917A5F5"/>
<dbReference type="RefSeq" id="WP_188477140.1">
    <property type="nucleotide sequence ID" value="NZ_BMFJ01000001.1"/>
</dbReference>
<evidence type="ECO:0000313" key="4">
    <source>
        <dbReference type="EMBL" id="GGE28733.1"/>
    </source>
</evidence>
<dbReference type="PROSITE" id="PS51014">
    <property type="entry name" value="COBK_CBIJ"/>
    <property type="match status" value="1"/>
</dbReference>
<evidence type="ECO:0000256" key="3">
    <source>
        <dbReference type="ARBA" id="ARBA00023002"/>
    </source>
</evidence>
<dbReference type="Proteomes" id="UP000612855">
    <property type="component" value="Unassembled WGS sequence"/>
</dbReference>
<evidence type="ECO:0000256" key="2">
    <source>
        <dbReference type="ARBA" id="ARBA00022573"/>
    </source>
</evidence>
<gene>
    <name evidence="4" type="primary">cobK</name>
    <name evidence="4" type="ORF">GCM10011360_16110</name>
</gene>
<keyword evidence="3" id="KW-0560">Oxidoreductase</keyword>
<reference evidence="5" key="1">
    <citation type="journal article" date="2019" name="Int. J. Syst. Evol. Microbiol.">
        <title>The Global Catalogue of Microorganisms (GCM) 10K type strain sequencing project: providing services to taxonomists for standard genome sequencing and annotation.</title>
        <authorList>
            <consortium name="The Broad Institute Genomics Platform"/>
            <consortium name="The Broad Institute Genome Sequencing Center for Infectious Disease"/>
            <person name="Wu L."/>
            <person name="Ma J."/>
        </authorList>
    </citation>
    <scope>NUCLEOTIDE SEQUENCE [LARGE SCALE GENOMIC DNA]</scope>
    <source>
        <strain evidence="5">CGMCC 1.12664</strain>
    </source>
</reference>
<dbReference type="PANTHER" id="PTHR36925">
    <property type="entry name" value="COBALT-PRECORRIN-6A REDUCTASE"/>
    <property type="match status" value="1"/>
</dbReference>
<comment type="caution">
    <text evidence="4">The sequence shown here is derived from an EMBL/GenBank/DDBJ whole genome shotgun (WGS) entry which is preliminary data.</text>
</comment>